<gene>
    <name evidence="8" type="ORF">EHS15_04365</name>
</gene>
<accession>A0A4R9M3Z5</accession>
<dbReference type="Proteomes" id="UP000298058">
    <property type="component" value="Unassembled WGS sequence"/>
</dbReference>
<dbReference type="InterPro" id="IPR000086">
    <property type="entry name" value="NUDIX_hydrolase_dom"/>
</dbReference>
<comment type="caution">
    <text evidence="8">The sequence shown here is derived from an EMBL/GenBank/DDBJ whole genome shotgun (WGS) entry which is preliminary data.</text>
</comment>
<keyword evidence="6" id="KW-0464">Manganese</keyword>
<keyword evidence="4" id="KW-0378">Hydrolase</keyword>
<dbReference type="GO" id="GO:0010945">
    <property type="term" value="F:coenzyme A diphosphatase activity"/>
    <property type="evidence" value="ECO:0007669"/>
    <property type="project" value="InterPro"/>
</dbReference>
<comment type="cofactor">
    <cofactor evidence="2">
        <name>Mg(2+)</name>
        <dbReference type="ChEBI" id="CHEBI:18420"/>
    </cofactor>
</comment>
<reference evidence="8" key="1">
    <citation type="journal article" date="2019" name="PLoS Negl. Trop. Dis.">
        <title>Revisiting the worldwide diversity of Leptospira species in the environment.</title>
        <authorList>
            <person name="Vincent A.T."/>
            <person name="Schiettekatte O."/>
            <person name="Bourhy P."/>
            <person name="Veyrier F.J."/>
            <person name="Picardeau M."/>
        </authorList>
    </citation>
    <scope>NUCLEOTIDE SEQUENCE [LARGE SCALE GENOMIC DNA]</scope>
    <source>
        <strain evidence="8">201300427</strain>
    </source>
</reference>
<evidence type="ECO:0000256" key="6">
    <source>
        <dbReference type="ARBA" id="ARBA00023211"/>
    </source>
</evidence>
<sequence length="208" mass="23855">MLDLTSLSEKLSQDWKEKPDTNETVSSVIIPIFHDPHLGQGLILQQRSVHLKSHPGQIAFPGGVMEEGDADLLDCALREWEEEMGVPRSRLQILGRYAGLKTRTGYHITPFVGLYEGELKFSCNIEEVERTITLPLQSLFTLPFYALKIPNRKPEEYVYYFDLEDGLLWGATCEIILRFLKEFAHFDRKPKLVAPNLSQPPFLDPKRL</sequence>
<dbReference type="PROSITE" id="PS51462">
    <property type="entry name" value="NUDIX"/>
    <property type="match status" value="1"/>
</dbReference>
<evidence type="ECO:0000313" key="9">
    <source>
        <dbReference type="Proteomes" id="UP000298058"/>
    </source>
</evidence>
<dbReference type="PANTHER" id="PTHR12992">
    <property type="entry name" value="NUDIX HYDROLASE"/>
    <property type="match status" value="1"/>
</dbReference>
<dbReference type="AlphaFoldDB" id="A0A4R9M3Z5"/>
<dbReference type="Pfam" id="PF00293">
    <property type="entry name" value="NUDIX"/>
    <property type="match status" value="1"/>
</dbReference>
<evidence type="ECO:0000313" key="8">
    <source>
        <dbReference type="EMBL" id="TGN20447.1"/>
    </source>
</evidence>
<protein>
    <submittedName>
        <fullName evidence="8">CoA pyrophosphatase</fullName>
    </submittedName>
</protein>
<proteinExistence type="predicted"/>
<feature type="domain" description="Nudix hydrolase" evidence="7">
    <location>
        <begin position="23"/>
        <end position="162"/>
    </location>
</feature>
<dbReference type="PANTHER" id="PTHR12992:SF11">
    <property type="entry name" value="MITOCHONDRIAL COENZYME A DIPHOSPHATASE NUDT8"/>
    <property type="match status" value="1"/>
</dbReference>
<dbReference type="GO" id="GO:0046872">
    <property type="term" value="F:metal ion binding"/>
    <property type="evidence" value="ECO:0007669"/>
    <property type="project" value="UniProtKB-KW"/>
</dbReference>
<organism evidence="8 9">
    <name type="scientific">Leptospira idonii</name>
    <dbReference type="NCBI Taxonomy" id="1193500"/>
    <lineage>
        <taxon>Bacteria</taxon>
        <taxon>Pseudomonadati</taxon>
        <taxon>Spirochaetota</taxon>
        <taxon>Spirochaetia</taxon>
        <taxon>Leptospirales</taxon>
        <taxon>Leptospiraceae</taxon>
        <taxon>Leptospira</taxon>
    </lineage>
</organism>
<dbReference type="OrthoDB" id="9802805at2"/>
<dbReference type="Gene3D" id="3.90.79.10">
    <property type="entry name" value="Nucleoside Triphosphate Pyrophosphohydrolase"/>
    <property type="match status" value="1"/>
</dbReference>
<name>A0A4R9M3Z5_9LEPT</name>
<dbReference type="SUPFAM" id="SSF55811">
    <property type="entry name" value="Nudix"/>
    <property type="match status" value="1"/>
</dbReference>
<dbReference type="InterPro" id="IPR045121">
    <property type="entry name" value="CoAse"/>
</dbReference>
<evidence type="ECO:0000256" key="2">
    <source>
        <dbReference type="ARBA" id="ARBA00001946"/>
    </source>
</evidence>
<dbReference type="CDD" id="cd03426">
    <property type="entry name" value="NUDIX_CoAse_Nudt7"/>
    <property type="match status" value="1"/>
</dbReference>
<comment type="cofactor">
    <cofactor evidence="1">
        <name>Mn(2+)</name>
        <dbReference type="ChEBI" id="CHEBI:29035"/>
    </cofactor>
</comment>
<evidence type="ECO:0000256" key="5">
    <source>
        <dbReference type="ARBA" id="ARBA00022842"/>
    </source>
</evidence>
<dbReference type="EMBL" id="RQHW01000013">
    <property type="protein sequence ID" value="TGN20447.1"/>
    <property type="molecule type" value="Genomic_DNA"/>
</dbReference>
<evidence type="ECO:0000256" key="4">
    <source>
        <dbReference type="ARBA" id="ARBA00022801"/>
    </source>
</evidence>
<evidence type="ECO:0000256" key="3">
    <source>
        <dbReference type="ARBA" id="ARBA00022723"/>
    </source>
</evidence>
<keyword evidence="5" id="KW-0460">Magnesium</keyword>
<dbReference type="InterPro" id="IPR015797">
    <property type="entry name" value="NUDIX_hydrolase-like_dom_sf"/>
</dbReference>
<keyword evidence="9" id="KW-1185">Reference proteome</keyword>
<evidence type="ECO:0000259" key="7">
    <source>
        <dbReference type="PROSITE" id="PS51462"/>
    </source>
</evidence>
<evidence type="ECO:0000256" key="1">
    <source>
        <dbReference type="ARBA" id="ARBA00001936"/>
    </source>
</evidence>
<keyword evidence="3" id="KW-0479">Metal-binding</keyword>